<name>A0ABR5JXD0_9BACI</name>
<proteinExistence type="predicted"/>
<dbReference type="EMBL" id="LGRV01000007">
    <property type="protein sequence ID" value="KOS66626.1"/>
    <property type="molecule type" value="Genomic_DNA"/>
</dbReference>
<reference evidence="2" key="1">
    <citation type="submission" date="2015-07" db="EMBL/GenBank/DDBJ databases">
        <title>Fjat-14205 dsm 2895.</title>
        <authorList>
            <person name="Liu B."/>
            <person name="Wang J."/>
            <person name="Zhu Y."/>
            <person name="Liu G."/>
            <person name="Chen Q."/>
            <person name="Chen Z."/>
            <person name="Lan J."/>
            <person name="Che J."/>
            <person name="Ge C."/>
            <person name="Shi H."/>
            <person name="Pan Z."/>
            <person name="Liu X."/>
        </authorList>
    </citation>
    <scope>NUCLEOTIDE SEQUENCE [LARGE SCALE GENOMIC DNA]</scope>
    <source>
        <strain evidence="2">DSM 25560</strain>
    </source>
</reference>
<comment type="caution">
    <text evidence="1">The sequence shown here is derived from an EMBL/GenBank/DDBJ whole genome shotgun (WGS) entry which is preliminary data.</text>
</comment>
<protein>
    <submittedName>
        <fullName evidence="1">Uncharacterized protein</fullName>
    </submittedName>
</protein>
<sequence length="169" mass="18770">MFCAIRLAEAFGQSNHPPNGSCINIRRTQIVINPDVVEYKIPTFNEELQDCLRFYEKSYDYNVPPKTNNVSGGIEVKVLPGNTINTNQSYGNVNFKATKRKLPVITVIPFTDASKSQIVSSDDGVVLINNSGVPNYIGTNGFNVHNTSEQTLTNSRNAVIFHWEADAEM</sequence>
<organism evidence="1 2">
    <name type="scientific">Lysinibacillus contaminans</name>
    <dbReference type="NCBI Taxonomy" id="1293441"/>
    <lineage>
        <taxon>Bacteria</taxon>
        <taxon>Bacillati</taxon>
        <taxon>Bacillota</taxon>
        <taxon>Bacilli</taxon>
        <taxon>Bacillales</taxon>
        <taxon>Bacillaceae</taxon>
        <taxon>Lysinibacillus</taxon>
    </lineage>
</organism>
<accession>A0ABR5JXD0</accession>
<dbReference type="RefSeq" id="WP_053585322.1">
    <property type="nucleotide sequence ID" value="NZ_LGRV01000007.1"/>
</dbReference>
<gene>
    <name evidence="1" type="ORF">AEA09_17980</name>
</gene>
<dbReference type="Proteomes" id="UP000050668">
    <property type="component" value="Unassembled WGS sequence"/>
</dbReference>
<keyword evidence="2" id="KW-1185">Reference proteome</keyword>
<evidence type="ECO:0000313" key="2">
    <source>
        <dbReference type="Proteomes" id="UP000050668"/>
    </source>
</evidence>
<evidence type="ECO:0000313" key="1">
    <source>
        <dbReference type="EMBL" id="KOS66626.1"/>
    </source>
</evidence>